<feature type="transmembrane region" description="Helical" evidence="1">
    <location>
        <begin position="227"/>
        <end position="249"/>
    </location>
</feature>
<accession>A0A0R5Z2T4</accession>
<evidence type="ECO:0000259" key="2">
    <source>
        <dbReference type="Pfam" id="PF02500"/>
    </source>
</evidence>
<dbReference type="Proteomes" id="UP000296355">
    <property type="component" value="Segment"/>
</dbReference>
<sequence length="325" mass="36829">MLLSKVKSSLVENYTQAVSDTSQEFPLWSKEAPAIICNCSKSERLAHPYIGVISRTNVYSSILNSFSTACNPVYQQVFVSNIGFERKISPYVPKLTPQLANCLRALCSSHSFSDPEAEIEYNSAVMSHLKTQQCPVFQELNQFVVSLSSFLNGCYATRSSKIEPFQKQLILHTFFFLVSIKAPESTNKLFEVFKQYFDLFEMSQDKLQVFKQKASIFLIPRRHGKTWIVVAIISMLLACIEGIHIGYVAHQKHVANSVFTEILNTLYRHFPFKNIQIKKENGTIMYTETGKKPSTLMCATCFNKNVSTCKCVLFQTPSFKNLAGI</sequence>
<protein>
    <recommendedName>
        <fullName evidence="2">Probable DNA packing protein N-terminal domain-containing protein</fullName>
    </recommendedName>
</protein>
<proteinExistence type="predicted"/>
<evidence type="ECO:0000313" key="4">
    <source>
        <dbReference type="Proteomes" id="UP000296355"/>
    </source>
</evidence>
<dbReference type="InterPro" id="IPR003499">
    <property type="entry name" value="DNA_pack_N"/>
</dbReference>
<keyword evidence="1" id="KW-0472">Membrane</keyword>
<dbReference type="KEGG" id="vg:65099480"/>
<keyword evidence="1" id="KW-1133">Transmembrane helix</keyword>
<name>A0A0R5Z2T4_9GAMA</name>
<dbReference type="Pfam" id="PF02500">
    <property type="entry name" value="DNA_pack_N"/>
    <property type="match status" value="1"/>
</dbReference>
<dbReference type="RefSeq" id="YP_010084489.1">
    <property type="nucleotide sequence ID" value="NC_055139.1"/>
</dbReference>
<dbReference type="GO" id="GO:0051276">
    <property type="term" value="P:chromosome organization"/>
    <property type="evidence" value="ECO:0007669"/>
    <property type="project" value="InterPro"/>
</dbReference>
<dbReference type="GeneID" id="65099480"/>
<keyword evidence="1" id="KW-0812">Transmembrane</keyword>
<reference evidence="3" key="1">
    <citation type="submission" date="2014-11" db="EMBL/GenBank/DDBJ databases">
        <title>Gammaherpesviruses are widespread among seal species in Canada.</title>
        <authorList>
            <person name="Bellehumeur C."/>
            <person name="Nielsen O."/>
            <person name="Measures L."/>
            <person name="Harwood L."/>
            <person name="Boyle B."/>
            <person name="Gagnon C.A."/>
        </authorList>
    </citation>
    <scope>NUCLEOTIDE SEQUENCE [LARGE SCALE GENOMIC DNA]</scope>
    <source>
        <strain evidence="3">FMV04-1493874</strain>
    </source>
</reference>
<evidence type="ECO:0000313" key="3">
    <source>
        <dbReference type="EMBL" id="AJG42958.1"/>
    </source>
</evidence>
<keyword evidence="4" id="KW-1185">Reference proteome</keyword>
<evidence type="ECO:0000256" key="1">
    <source>
        <dbReference type="SAM" id="Phobius"/>
    </source>
</evidence>
<feature type="domain" description="Probable DNA packing protein N-terminal" evidence="2">
    <location>
        <begin position="44"/>
        <end position="305"/>
    </location>
</feature>
<dbReference type="InterPro" id="IPR027417">
    <property type="entry name" value="P-loop_NTPase"/>
</dbReference>
<dbReference type="Gene3D" id="3.40.50.300">
    <property type="entry name" value="P-loop containing nucleotide triphosphate hydrolases"/>
    <property type="match status" value="1"/>
</dbReference>
<dbReference type="EMBL" id="KP136799">
    <property type="protein sequence ID" value="AJG42958.1"/>
    <property type="molecule type" value="Genomic_DNA"/>
</dbReference>
<organism evidence="3 4">
    <name type="scientific">phocid gammaherpesvirus 3</name>
    <dbReference type="NCBI Taxonomy" id="2560643"/>
    <lineage>
        <taxon>Viruses</taxon>
        <taxon>Duplodnaviria</taxon>
        <taxon>Heunggongvirae</taxon>
        <taxon>Peploviricota</taxon>
        <taxon>Herviviricetes</taxon>
        <taxon>Herpesvirales</taxon>
        <taxon>Orthoherpesviridae</taxon>
        <taxon>Gammaherpesvirinae</taxon>
        <taxon>Percavirus</taxon>
        <taxon>Percavirus phocidgamma3</taxon>
    </lineage>
</organism>